<organism evidence="4 5">
    <name type="scientific">Methanofollis aquaemaris</name>
    <dbReference type="NCBI Taxonomy" id="126734"/>
    <lineage>
        <taxon>Archaea</taxon>
        <taxon>Methanobacteriati</taxon>
        <taxon>Methanobacteriota</taxon>
        <taxon>Stenosarchaea group</taxon>
        <taxon>Methanomicrobia</taxon>
        <taxon>Methanomicrobiales</taxon>
        <taxon>Methanomicrobiaceae</taxon>
        <taxon>Methanofollis</taxon>
    </lineage>
</organism>
<keyword evidence="5" id="KW-1185">Reference proteome</keyword>
<evidence type="ECO:0000313" key="4">
    <source>
        <dbReference type="EMBL" id="QSZ67481.1"/>
    </source>
</evidence>
<dbReference type="Proteomes" id="UP001042704">
    <property type="component" value="Chromosome"/>
</dbReference>
<comment type="similarity">
    <text evidence="2">Belongs to the SsuE family. Isf subfamily.</text>
</comment>
<evidence type="ECO:0000256" key="1">
    <source>
        <dbReference type="ARBA" id="ARBA00001966"/>
    </source>
</evidence>
<reference evidence="4" key="2">
    <citation type="submission" date="2019-02" db="EMBL/GenBank/DDBJ databases">
        <authorList>
            <person name="Chen S.-C."/>
            <person name="Chien H.-H."/>
            <person name="Lai M.-C."/>
        </authorList>
    </citation>
    <scope>NUCLEOTIDE SEQUENCE</scope>
    <source>
        <strain evidence="4">N2F9704</strain>
    </source>
</reference>
<dbReference type="Pfam" id="PF03358">
    <property type="entry name" value="FMN_red"/>
    <property type="match status" value="1"/>
</dbReference>
<evidence type="ECO:0000313" key="5">
    <source>
        <dbReference type="Proteomes" id="UP001042704"/>
    </source>
</evidence>
<reference evidence="4" key="1">
    <citation type="journal article" date="2001" name="Int. J. Syst. Evol. Microbiol.">
        <title>Methanofollis aquaemaris sp. nov., a methanogen isolated from an aquaculture fish pond.</title>
        <authorList>
            <person name="Lai M.C."/>
            <person name="Chen S.C."/>
        </authorList>
    </citation>
    <scope>NUCLEOTIDE SEQUENCE</scope>
    <source>
        <strain evidence="4">N2F9704</strain>
    </source>
</reference>
<proteinExistence type="inferred from homology"/>
<dbReference type="AlphaFoldDB" id="A0A8A3S6X3"/>
<accession>A0A8A3S6X3</accession>
<name>A0A8A3S6X3_9EURY</name>
<dbReference type="InterPro" id="IPR029039">
    <property type="entry name" value="Flavoprotein-like_sf"/>
</dbReference>
<evidence type="ECO:0000256" key="2">
    <source>
        <dbReference type="ARBA" id="ARBA00038292"/>
    </source>
</evidence>
<evidence type="ECO:0000259" key="3">
    <source>
        <dbReference type="Pfam" id="PF03358"/>
    </source>
</evidence>
<dbReference type="InterPro" id="IPR005025">
    <property type="entry name" value="FMN_Rdtase-like_dom"/>
</dbReference>
<comment type="cofactor">
    <cofactor evidence="1">
        <name>[4Fe-4S] cluster</name>
        <dbReference type="ChEBI" id="CHEBI:49883"/>
    </cofactor>
</comment>
<dbReference type="PANTHER" id="PTHR39201:SF1">
    <property type="entry name" value="FLAVODOXIN-LIKE DOMAIN-CONTAINING PROTEIN"/>
    <property type="match status" value="1"/>
</dbReference>
<dbReference type="Gene3D" id="3.40.50.360">
    <property type="match status" value="1"/>
</dbReference>
<dbReference type="GO" id="GO:0010181">
    <property type="term" value="F:FMN binding"/>
    <property type="evidence" value="ECO:0007669"/>
    <property type="project" value="InterPro"/>
</dbReference>
<dbReference type="SUPFAM" id="SSF52218">
    <property type="entry name" value="Flavoproteins"/>
    <property type="match status" value="1"/>
</dbReference>
<dbReference type="PANTHER" id="PTHR39201">
    <property type="entry name" value="EXPORTED PROTEIN-RELATED"/>
    <property type="match status" value="1"/>
</dbReference>
<gene>
    <name evidence="4" type="ORF">RJ40_08150</name>
</gene>
<dbReference type="EMBL" id="CP036172">
    <property type="protein sequence ID" value="QSZ67481.1"/>
    <property type="molecule type" value="Genomic_DNA"/>
</dbReference>
<protein>
    <submittedName>
        <fullName evidence="4">ArsR family transcriptional regulator</fullName>
    </submittedName>
</protein>
<sequence length="160" mass="16578">MKTCMIFYSGTGQTRTLATAAAGIVGADLVEVRDLAGYSKSMMYLKGAPKARRGEEAEIEPAEIDVGAYDLVVVGTPVWAWSPTPAANAIVAALRNCEGKRAVAFATSGGMPGSTLEKLSAKLEGRGMIVAGTFHVSDKDLKKGEGPEGLAEVIRSASSA</sequence>
<feature type="domain" description="NADPH-dependent FMN reductase-like" evidence="3">
    <location>
        <begin position="12"/>
        <end position="134"/>
    </location>
</feature>
<dbReference type="KEGG" id="maqe:RJ40_08150"/>